<accession>A0A3J4MEM6</accession>
<feature type="transmembrane region" description="Helical" evidence="1">
    <location>
        <begin position="28"/>
        <end position="50"/>
    </location>
</feature>
<name>A0A3J4MEM6_SALER</name>
<dbReference type="AlphaFoldDB" id="A0A3J4MEM6"/>
<dbReference type="EMBL" id="RMUA01000002">
    <property type="protein sequence ID" value="MFK68201.1"/>
    <property type="molecule type" value="Genomic_DNA"/>
</dbReference>
<evidence type="ECO:0000256" key="1">
    <source>
        <dbReference type="SAM" id="Phobius"/>
    </source>
</evidence>
<dbReference type="Proteomes" id="UP000885320">
    <property type="component" value="Unassembled WGS sequence"/>
</dbReference>
<proteinExistence type="predicted"/>
<organism evidence="2">
    <name type="scientific">Salmonella enterica</name>
    <name type="common">Salmonella choleraesuis</name>
    <dbReference type="NCBI Taxonomy" id="28901"/>
    <lineage>
        <taxon>Bacteria</taxon>
        <taxon>Pseudomonadati</taxon>
        <taxon>Pseudomonadota</taxon>
        <taxon>Gammaproteobacteria</taxon>
        <taxon>Enterobacterales</taxon>
        <taxon>Enterobacteriaceae</taxon>
        <taxon>Salmonella</taxon>
    </lineage>
</organism>
<evidence type="ECO:0000313" key="2">
    <source>
        <dbReference type="EMBL" id="MFK68201.1"/>
    </source>
</evidence>
<sequence length="70" mass="8209">MFAAPTMAYNCISSGESSEDYEAQCDIFWLYGEFAYWACFGLVGVSYFGIREMQNILFEYQRLKPELFFL</sequence>
<gene>
    <name evidence="2" type="ORF">EEN95_02000</name>
</gene>
<comment type="caution">
    <text evidence="2">The sequence shown here is derived from an EMBL/GenBank/DDBJ whole genome shotgun (WGS) entry which is preliminary data.</text>
</comment>
<keyword evidence="1" id="KW-1133">Transmembrane helix</keyword>
<reference evidence="2" key="1">
    <citation type="submission" date="2018-11" db="EMBL/GenBank/DDBJ databases">
        <authorList>
            <consortium name="PulseNet: The National Subtyping Network for Foodborne Disease Surveillance"/>
            <person name="Tarr C.L."/>
            <person name="Trees E."/>
            <person name="Katz L.S."/>
            <person name="Carleton-Romer H.A."/>
            <person name="Stroika S."/>
            <person name="Kucerova Z."/>
            <person name="Roache K.F."/>
            <person name="Sabol A.L."/>
            <person name="Besser J."/>
            <person name="Gerner-Smidt P."/>
        </authorList>
    </citation>
    <scope>NUCLEOTIDE SEQUENCE [LARGE SCALE GENOMIC DNA]</scope>
    <source>
        <strain evidence="2">PNUSAS057377</strain>
    </source>
</reference>
<keyword evidence="1" id="KW-0472">Membrane</keyword>
<keyword evidence="1" id="KW-0812">Transmembrane</keyword>
<protein>
    <submittedName>
        <fullName evidence="2">Uncharacterized protein</fullName>
    </submittedName>
</protein>